<keyword evidence="4" id="KW-1185">Reference proteome</keyword>
<dbReference type="InterPro" id="IPR043519">
    <property type="entry name" value="NT_sf"/>
</dbReference>
<proteinExistence type="inferred from homology"/>
<reference evidence="3" key="1">
    <citation type="submission" date="2020-08" db="EMBL/GenBank/DDBJ databases">
        <authorList>
            <person name="Cejkova D."/>
            <person name="Kubasova T."/>
            <person name="Jahodarova E."/>
            <person name="Rychlik I."/>
        </authorList>
    </citation>
    <scope>NUCLEOTIDE SEQUENCE</scope>
    <source>
        <strain evidence="3">An559</strain>
    </source>
</reference>
<sequence length="120" mass="13845">MDSLALTKRIIEILDNKKADQIEAIRVHDVTILGDYFVIASADNTTHVRALADEVEYQLKQEGRLPKSVEGYQTANWIILDYIDVIVHIFHEPSRSYYNLEKLWSDGTRLDVKEILGIEE</sequence>
<keyword evidence="2" id="KW-0810">Translation regulation</keyword>
<dbReference type="AlphaFoldDB" id="A0A939BDT3"/>
<evidence type="ECO:0000256" key="2">
    <source>
        <dbReference type="HAMAP-Rule" id="MF_01477"/>
    </source>
</evidence>
<dbReference type="HAMAP" id="MF_01477">
    <property type="entry name" value="Iojap_RsfS"/>
    <property type="match status" value="1"/>
</dbReference>
<dbReference type="Gene3D" id="3.30.460.10">
    <property type="entry name" value="Beta Polymerase, domain 2"/>
    <property type="match status" value="1"/>
</dbReference>
<protein>
    <recommendedName>
        <fullName evidence="2">Ribosomal silencing factor RsfS</fullName>
    </recommendedName>
</protein>
<dbReference type="RefSeq" id="WP_204445611.1">
    <property type="nucleotide sequence ID" value="NZ_JACJKY010000006.1"/>
</dbReference>
<evidence type="ECO:0000256" key="1">
    <source>
        <dbReference type="ARBA" id="ARBA00010574"/>
    </source>
</evidence>
<name>A0A939BDT3_9FIRM</name>
<dbReference type="NCBIfam" id="TIGR00090">
    <property type="entry name" value="rsfS_iojap_ybeB"/>
    <property type="match status" value="1"/>
</dbReference>
<dbReference type="PANTHER" id="PTHR21043:SF0">
    <property type="entry name" value="MITOCHONDRIAL ASSEMBLY OF RIBOSOMAL LARGE SUBUNIT PROTEIN 1"/>
    <property type="match status" value="1"/>
</dbReference>
<reference evidence="3" key="2">
    <citation type="journal article" date="2021" name="Sci. Rep.">
        <title>The distribution of antibiotic resistance genes in chicken gut microbiota commensals.</title>
        <authorList>
            <person name="Juricova H."/>
            <person name="Matiasovicova J."/>
            <person name="Kubasova T."/>
            <person name="Cejkova D."/>
            <person name="Rychlik I."/>
        </authorList>
    </citation>
    <scope>NUCLEOTIDE SEQUENCE</scope>
    <source>
        <strain evidence="3">An559</strain>
    </source>
</reference>
<comment type="subcellular location">
    <subcellularLocation>
        <location evidence="2">Cytoplasm</location>
    </subcellularLocation>
</comment>
<comment type="caution">
    <text evidence="3">The sequence shown here is derived from an EMBL/GenBank/DDBJ whole genome shotgun (WGS) entry which is preliminary data.</text>
</comment>
<dbReference type="GO" id="GO:0090071">
    <property type="term" value="P:negative regulation of ribosome biogenesis"/>
    <property type="evidence" value="ECO:0007669"/>
    <property type="project" value="UniProtKB-UniRule"/>
</dbReference>
<dbReference type="Proteomes" id="UP000774750">
    <property type="component" value="Unassembled WGS sequence"/>
</dbReference>
<dbReference type="SUPFAM" id="SSF81301">
    <property type="entry name" value="Nucleotidyltransferase"/>
    <property type="match status" value="1"/>
</dbReference>
<keyword evidence="2" id="KW-0678">Repressor</keyword>
<dbReference type="GO" id="GO:0042256">
    <property type="term" value="P:cytosolic ribosome assembly"/>
    <property type="evidence" value="ECO:0007669"/>
    <property type="project" value="UniProtKB-UniRule"/>
</dbReference>
<dbReference type="GO" id="GO:0017148">
    <property type="term" value="P:negative regulation of translation"/>
    <property type="evidence" value="ECO:0007669"/>
    <property type="project" value="UniProtKB-UniRule"/>
</dbReference>
<dbReference type="PANTHER" id="PTHR21043">
    <property type="entry name" value="IOJAP SUPERFAMILY ORTHOLOG"/>
    <property type="match status" value="1"/>
</dbReference>
<dbReference type="InterPro" id="IPR004394">
    <property type="entry name" value="Iojap/RsfS/C7orf30"/>
</dbReference>
<dbReference type="Pfam" id="PF02410">
    <property type="entry name" value="RsfS"/>
    <property type="match status" value="1"/>
</dbReference>
<dbReference type="GO" id="GO:0005737">
    <property type="term" value="C:cytoplasm"/>
    <property type="evidence" value="ECO:0007669"/>
    <property type="project" value="UniProtKB-SubCell"/>
</dbReference>
<dbReference type="GO" id="GO:0043023">
    <property type="term" value="F:ribosomal large subunit binding"/>
    <property type="evidence" value="ECO:0007669"/>
    <property type="project" value="TreeGrafter"/>
</dbReference>
<evidence type="ECO:0000313" key="3">
    <source>
        <dbReference type="EMBL" id="MBM6920590.1"/>
    </source>
</evidence>
<comment type="function">
    <text evidence="2">Functions as a ribosomal silencing factor. Interacts with ribosomal protein uL14 (rplN), blocking formation of intersubunit bridge B8. Prevents association of the 30S and 50S ribosomal subunits and the formation of functional ribosomes, thus repressing translation.</text>
</comment>
<organism evidence="3 4">
    <name type="scientific">Merdimmobilis hominis</name>
    <dbReference type="NCBI Taxonomy" id="2897707"/>
    <lineage>
        <taxon>Bacteria</taxon>
        <taxon>Bacillati</taxon>
        <taxon>Bacillota</taxon>
        <taxon>Clostridia</taxon>
        <taxon>Eubacteriales</taxon>
        <taxon>Oscillospiraceae</taxon>
        <taxon>Merdimmobilis</taxon>
    </lineage>
</organism>
<keyword evidence="2" id="KW-0963">Cytoplasm</keyword>
<dbReference type="EMBL" id="JACJKY010000006">
    <property type="protein sequence ID" value="MBM6920590.1"/>
    <property type="molecule type" value="Genomic_DNA"/>
</dbReference>
<evidence type="ECO:0000313" key="4">
    <source>
        <dbReference type="Proteomes" id="UP000774750"/>
    </source>
</evidence>
<comment type="similarity">
    <text evidence="1 2">Belongs to the Iojap/RsfS family.</text>
</comment>
<accession>A0A939BDT3</accession>
<comment type="subunit">
    <text evidence="2">Interacts with ribosomal protein uL14 (rplN).</text>
</comment>
<gene>
    <name evidence="2 3" type="primary">rsfS</name>
    <name evidence="3" type="ORF">H6A12_05390</name>
</gene>